<keyword evidence="4" id="KW-0540">Nuclease</keyword>
<dbReference type="InterPro" id="IPR001584">
    <property type="entry name" value="Integrase_cat-core"/>
</dbReference>
<keyword evidence="8" id="KW-0863">Zinc-finger</keyword>
<keyword evidence="7" id="KW-0695">RNA-directed DNA polymerase</keyword>
<accession>A0AA38THS0</accession>
<dbReference type="FunFam" id="3.30.70.270:FF:000020">
    <property type="entry name" value="Transposon Tf2-6 polyprotein-like Protein"/>
    <property type="match status" value="1"/>
</dbReference>
<keyword evidence="8" id="KW-0862">Zinc</keyword>
<evidence type="ECO:0000256" key="1">
    <source>
        <dbReference type="ARBA" id="ARBA00012493"/>
    </source>
</evidence>
<evidence type="ECO:0000256" key="9">
    <source>
        <dbReference type="SAM" id="MobiDB-lite"/>
    </source>
</evidence>
<gene>
    <name evidence="13" type="ORF">OSB04_010120</name>
</gene>
<dbReference type="CDD" id="cd01647">
    <property type="entry name" value="RT_LTR"/>
    <property type="match status" value="1"/>
</dbReference>
<dbReference type="GO" id="GO:0015074">
    <property type="term" value="P:DNA integration"/>
    <property type="evidence" value="ECO:0007669"/>
    <property type="project" value="InterPro"/>
</dbReference>
<dbReference type="Gene3D" id="4.10.60.10">
    <property type="entry name" value="Zinc finger, CCHC-type"/>
    <property type="match status" value="1"/>
</dbReference>
<dbReference type="Gene3D" id="2.40.70.10">
    <property type="entry name" value="Acid Proteases"/>
    <property type="match status" value="1"/>
</dbReference>
<dbReference type="PROSITE" id="PS50994">
    <property type="entry name" value="INTEGRASE"/>
    <property type="match status" value="1"/>
</dbReference>
<dbReference type="GO" id="GO:0016787">
    <property type="term" value="F:hydrolase activity"/>
    <property type="evidence" value="ECO:0007669"/>
    <property type="project" value="UniProtKB-KW"/>
</dbReference>
<dbReference type="Gene3D" id="3.30.70.270">
    <property type="match status" value="2"/>
</dbReference>
<organism evidence="13 14">
    <name type="scientific">Centaurea solstitialis</name>
    <name type="common">yellow star-thistle</name>
    <dbReference type="NCBI Taxonomy" id="347529"/>
    <lineage>
        <taxon>Eukaryota</taxon>
        <taxon>Viridiplantae</taxon>
        <taxon>Streptophyta</taxon>
        <taxon>Embryophyta</taxon>
        <taxon>Tracheophyta</taxon>
        <taxon>Spermatophyta</taxon>
        <taxon>Magnoliopsida</taxon>
        <taxon>eudicotyledons</taxon>
        <taxon>Gunneridae</taxon>
        <taxon>Pentapetalae</taxon>
        <taxon>asterids</taxon>
        <taxon>campanulids</taxon>
        <taxon>Asterales</taxon>
        <taxon>Asteraceae</taxon>
        <taxon>Carduoideae</taxon>
        <taxon>Cardueae</taxon>
        <taxon>Centaureinae</taxon>
        <taxon>Centaurea</taxon>
    </lineage>
</organism>
<dbReference type="GO" id="GO:0008270">
    <property type="term" value="F:zinc ion binding"/>
    <property type="evidence" value="ECO:0007669"/>
    <property type="project" value="UniProtKB-KW"/>
</dbReference>
<dbReference type="FunFam" id="1.10.340.70:FF:000001">
    <property type="entry name" value="Retrovirus-related Pol polyprotein from transposon gypsy-like Protein"/>
    <property type="match status" value="1"/>
</dbReference>
<keyword evidence="14" id="KW-1185">Reference proteome</keyword>
<evidence type="ECO:0000313" key="13">
    <source>
        <dbReference type="EMBL" id="KAJ9555506.1"/>
    </source>
</evidence>
<feature type="compositionally biased region" description="Basic and acidic residues" evidence="9">
    <location>
        <begin position="1481"/>
        <end position="1506"/>
    </location>
</feature>
<protein>
    <recommendedName>
        <fullName evidence="1">RNA-directed DNA polymerase</fullName>
        <ecNumber evidence="1">2.7.7.49</ecNumber>
    </recommendedName>
</protein>
<dbReference type="GO" id="GO:0004519">
    <property type="term" value="F:endonuclease activity"/>
    <property type="evidence" value="ECO:0007669"/>
    <property type="project" value="UniProtKB-KW"/>
</dbReference>
<feature type="domain" description="Reverse transcriptase" evidence="11">
    <location>
        <begin position="660"/>
        <end position="839"/>
    </location>
</feature>
<dbReference type="CDD" id="cd09274">
    <property type="entry name" value="RNase_HI_RT_Ty3"/>
    <property type="match status" value="1"/>
</dbReference>
<feature type="domain" description="CCHC-type" evidence="10">
    <location>
        <begin position="354"/>
        <end position="370"/>
    </location>
</feature>
<dbReference type="GO" id="GO:0003676">
    <property type="term" value="F:nucleic acid binding"/>
    <property type="evidence" value="ECO:0007669"/>
    <property type="project" value="InterPro"/>
</dbReference>
<reference evidence="13" key="1">
    <citation type="submission" date="2023-03" db="EMBL/GenBank/DDBJ databases">
        <title>Chromosome-scale reference genome and RAD-based genetic map of yellow starthistle (Centaurea solstitialis) reveal putative structural variation and QTLs associated with invader traits.</title>
        <authorList>
            <person name="Reatini B."/>
            <person name="Cang F.A."/>
            <person name="Jiang Q."/>
            <person name="Mckibben M.T.W."/>
            <person name="Barker M.S."/>
            <person name="Rieseberg L.H."/>
            <person name="Dlugosch K.M."/>
        </authorList>
    </citation>
    <scope>NUCLEOTIDE SEQUENCE</scope>
    <source>
        <strain evidence="13">CAN-66</strain>
        <tissue evidence="13">Leaf</tissue>
    </source>
</reference>
<dbReference type="EMBL" id="JARYMX010000003">
    <property type="protein sequence ID" value="KAJ9555506.1"/>
    <property type="molecule type" value="Genomic_DNA"/>
</dbReference>
<dbReference type="InterPro" id="IPR041373">
    <property type="entry name" value="RT_RNaseH"/>
</dbReference>
<feature type="region of interest" description="Disordered" evidence="9">
    <location>
        <begin position="1466"/>
        <end position="1506"/>
    </location>
</feature>
<dbReference type="InterPro" id="IPR000477">
    <property type="entry name" value="RT_dom"/>
</dbReference>
<dbReference type="Pfam" id="PF03732">
    <property type="entry name" value="Retrotrans_gag"/>
    <property type="match status" value="1"/>
</dbReference>
<keyword evidence="5" id="KW-0255">Endonuclease</keyword>
<feature type="compositionally biased region" description="Basic and acidic residues" evidence="9">
    <location>
        <begin position="111"/>
        <end position="122"/>
    </location>
</feature>
<dbReference type="InterPro" id="IPR036397">
    <property type="entry name" value="RNaseH_sf"/>
</dbReference>
<dbReference type="InterPro" id="IPR043502">
    <property type="entry name" value="DNA/RNA_pol_sf"/>
</dbReference>
<evidence type="ECO:0000256" key="2">
    <source>
        <dbReference type="ARBA" id="ARBA00022679"/>
    </source>
</evidence>
<dbReference type="SMART" id="SM00343">
    <property type="entry name" value="ZnF_C2HC"/>
    <property type="match status" value="1"/>
</dbReference>
<dbReference type="Pfam" id="PF00078">
    <property type="entry name" value="RVT_1"/>
    <property type="match status" value="1"/>
</dbReference>
<feature type="region of interest" description="Disordered" evidence="9">
    <location>
        <begin position="301"/>
        <end position="346"/>
    </location>
</feature>
<proteinExistence type="predicted"/>
<evidence type="ECO:0000256" key="3">
    <source>
        <dbReference type="ARBA" id="ARBA00022695"/>
    </source>
</evidence>
<dbReference type="GO" id="GO:0003964">
    <property type="term" value="F:RNA-directed DNA polymerase activity"/>
    <property type="evidence" value="ECO:0007669"/>
    <property type="project" value="UniProtKB-KW"/>
</dbReference>
<evidence type="ECO:0000313" key="14">
    <source>
        <dbReference type="Proteomes" id="UP001172457"/>
    </source>
</evidence>
<evidence type="ECO:0000256" key="5">
    <source>
        <dbReference type="ARBA" id="ARBA00022759"/>
    </source>
</evidence>
<sequence>MGDQPRLNAADIEAITAVVTTAIDRLADRIADRLTTSNDRIATQLNTLINEHPERVRHPDRRPSPHRRPSPRRQPSPNQQPPPHRQPSPRRQRTPSIHSSSESEPEGEEEQPPRNDPDYRMKADIPFFHGNVGVEEFFDWQIEVDRFFEIMGVPDHKQVKMVAFRLKSTAAVWWDRLTTQRQRQRKGPVRSWRRMKQLMSDRFLPGDYEQILYRMYLDCAQGSRSVSEYTTEFLRYSERNEIGETEGQRVARYINGLKPSIQEKIGLQTAWTVSEASNLAMKAELIEKSARSSYRRYITQIPTEASSSNPDKGKNIITRPNPKTDKDSDPPRTTTATKLPAPKPNPYAKPMASKCFRCGEPGHRSNECNQRRTTALIEGDQDDEEGEYDDLDFAEEDLEEKVVCVLQRVLLTPKEEGQRKNLFRTYCAINKKVCNLIVDNGSCENLVSQKIVDHLGLPTQPHDAPYSLGWVKKGPQVRVTQTCKVPLSIGKHYKADVLCDVLEMDACHILLGRPWQFDHDVTYRGRDNIMFFRWGDRKIAMAPVAQFDRTPEKKGENLLVVTSNERLLEDTFKETQTFCPVVVKGLLSTEKSDDIPEEVEEILRDFKDLTADDLPPELPPMRDIQHQIDLIPGANLPNLPHYRMSPKENEILREQVEDLLRKGFIRESLSPCAVPVLLVPKKGNQWRMCIDSCAINKITIKYRFPIPRLEDMLDSLSGAKIFSKIDLRSGYHQIRIRPGDEWKTAFKTPFGLYEWLVMSFGTSNAPSTFMRTMNQVLRPFIGSCVVVYFDDILIYSRGKDDHLTHLRQVLTVLQESKLYVNLKKCAFCTPKLLFLGFIVGEAGIEVDEEKVRAIREWPTPKTVTDVRSFHGLATFYRRFVRNFSTITTPITECLKKIKFQWGPDQDRSFALIKEKLSTAPVLALPDFDKVFEVECDASGIGVGAVLSQEKRPVAFFSEKLSEARQKWSTYDQEFYAVFRALKQWEHYLVQKEFVLFTDHQALKFINSQKSVNKMHARWVSYLQKFPFVIKHKSGVLNRVADALSRRATLMITLAQEVTGFEVLKEQYEEDDDFKDIFLKCKSGSSVDDYHMRDGYLFKGNQFCVPISSLREKLIRDLHGGGLSGHLGRDKTIASVLERYHWPHLRRDVGAIVRKCYTCQVAKGQSQNTGLYLPLPIPEDIWQDLSMDFVLGLPRTQRGVDSIFVVVDRFSKMTHFIACKKTADASNIAKLFFKEVVRLHGVPKTITSDRDAKFLSHFWITLWRLFGTTLNKSTTAHPQSDGQTEVTNRTLGNMLRSVCGNKPKQWDLILPQVEFAYNSAVHSATGCSPFSLVYTSVPKHVVDLIQLPRLPGTSVAAENMAKDVQAVKENVKARLEAVALKNKGIADQHRRKKVFREGDDVMVFLRKERFPVGTYGKLQPKKYGPFKITKKINDNAYVVALPDSLHISNTFNVADLYDYCEDDFPLDENSGSSSSEVEETDTDRLARQIEEKQDRATVRREARAARA</sequence>
<evidence type="ECO:0000256" key="4">
    <source>
        <dbReference type="ARBA" id="ARBA00022722"/>
    </source>
</evidence>
<feature type="compositionally biased region" description="Pro residues" evidence="9">
    <location>
        <begin position="72"/>
        <end position="86"/>
    </location>
</feature>
<feature type="region of interest" description="Disordered" evidence="9">
    <location>
        <begin position="46"/>
        <end position="122"/>
    </location>
</feature>
<evidence type="ECO:0000259" key="10">
    <source>
        <dbReference type="PROSITE" id="PS50158"/>
    </source>
</evidence>
<dbReference type="EC" id="2.7.7.49" evidence="1"/>
<dbReference type="InterPro" id="IPR041588">
    <property type="entry name" value="Integrase_H2C2"/>
</dbReference>
<dbReference type="InterPro" id="IPR056924">
    <property type="entry name" value="SH3_Tf2-1"/>
</dbReference>
<dbReference type="SUPFAM" id="SSF56672">
    <property type="entry name" value="DNA/RNA polymerases"/>
    <property type="match status" value="1"/>
</dbReference>
<dbReference type="Proteomes" id="UP001172457">
    <property type="component" value="Chromosome 3"/>
</dbReference>
<keyword evidence="2" id="KW-0808">Transferase</keyword>
<dbReference type="PANTHER" id="PTHR35046:SF26">
    <property type="entry name" value="RNA-DIRECTED DNA POLYMERASE"/>
    <property type="match status" value="1"/>
</dbReference>
<dbReference type="InterPro" id="IPR043128">
    <property type="entry name" value="Rev_trsase/Diguanyl_cyclase"/>
</dbReference>
<feature type="domain" description="Integrase catalytic" evidence="12">
    <location>
        <begin position="1171"/>
        <end position="1336"/>
    </location>
</feature>
<dbReference type="InterPro" id="IPR001878">
    <property type="entry name" value="Znf_CCHC"/>
</dbReference>
<keyword evidence="8" id="KW-0479">Metal-binding</keyword>
<dbReference type="Pfam" id="PF24626">
    <property type="entry name" value="SH3_Tf2-1"/>
    <property type="match status" value="1"/>
</dbReference>
<dbReference type="CDD" id="cd00303">
    <property type="entry name" value="retropepsin_like"/>
    <property type="match status" value="1"/>
</dbReference>
<feature type="compositionally biased region" description="Polar residues" evidence="9">
    <location>
        <begin position="301"/>
        <end position="310"/>
    </location>
</feature>
<feature type="compositionally biased region" description="Basic and acidic residues" evidence="9">
    <location>
        <begin position="51"/>
        <end position="63"/>
    </location>
</feature>
<dbReference type="Pfam" id="PF17917">
    <property type="entry name" value="RT_RNaseH"/>
    <property type="match status" value="1"/>
</dbReference>
<dbReference type="InterPro" id="IPR021109">
    <property type="entry name" value="Peptidase_aspartic_dom_sf"/>
</dbReference>
<dbReference type="InterPro" id="IPR012337">
    <property type="entry name" value="RNaseH-like_sf"/>
</dbReference>
<evidence type="ECO:0000256" key="6">
    <source>
        <dbReference type="ARBA" id="ARBA00022801"/>
    </source>
</evidence>
<evidence type="ECO:0000256" key="8">
    <source>
        <dbReference type="PROSITE-ProRule" id="PRU00047"/>
    </source>
</evidence>
<dbReference type="SUPFAM" id="SSF53098">
    <property type="entry name" value="Ribonuclease H-like"/>
    <property type="match status" value="1"/>
</dbReference>
<dbReference type="Gene3D" id="3.10.10.10">
    <property type="entry name" value="HIV Type 1 Reverse Transcriptase, subunit A, domain 1"/>
    <property type="match status" value="1"/>
</dbReference>
<dbReference type="Pfam" id="PF17921">
    <property type="entry name" value="Integrase_H2C2"/>
    <property type="match status" value="1"/>
</dbReference>
<evidence type="ECO:0000256" key="7">
    <source>
        <dbReference type="ARBA" id="ARBA00022918"/>
    </source>
</evidence>
<dbReference type="FunFam" id="3.30.420.10:FF:000032">
    <property type="entry name" value="Retrovirus-related Pol polyprotein from transposon 297-like Protein"/>
    <property type="match status" value="1"/>
</dbReference>
<dbReference type="PROSITE" id="PS50158">
    <property type="entry name" value="ZF_CCHC"/>
    <property type="match status" value="1"/>
</dbReference>
<dbReference type="Gene3D" id="1.10.340.70">
    <property type="match status" value="1"/>
</dbReference>
<evidence type="ECO:0000259" key="12">
    <source>
        <dbReference type="PROSITE" id="PS50994"/>
    </source>
</evidence>
<dbReference type="InterPro" id="IPR005162">
    <property type="entry name" value="Retrotrans_gag_dom"/>
</dbReference>
<evidence type="ECO:0000259" key="11">
    <source>
        <dbReference type="PROSITE" id="PS50878"/>
    </source>
</evidence>
<dbReference type="Gene3D" id="3.30.420.10">
    <property type="entry name" value="Ribonuclease H-like superfamily/Ribonuclease H"/>
    <property type="match status" value="1"/>
</dbReference>
<feature type="compositionally biased region" description="Low complexity" evidence="9">
    <location>
        <begin position="331"/>
        <end position="340"/>
    </location>
</feature>
<dbReference type="PANTHER" id="PTHR35046">
    <property type="entry name" value="ZINC KNUCKLE (CCHC-TYPE) FAMILY PROTEIN"/>
    <property type="match status" value="1"/>
</dbReference>
<keyword evidence="6" id="KW-0378">Hydrolase</keyword>
<dbReference type="PROSITE" id="PS50878">
    <property type="entry name" value="RT_POL"/>
    <property type="match status" value="1"/>
</dbReference>
<dbReference type="Pfam" id="PF00098">
    <property type="entry name" value="zf-CCHC"/>
    <property type="match status" value="1"/>
</dbReference>
<keyword evidence="3" id="KW-0548">Nucleotidyltransferase</keyword>
<comment type="caution">
    <text evidence="13">The sequence shown here is derived from an EMBL/GenBank/DDBJ whole genome shotgun (WGS) entry which is preliminary data.</text>
</comment>
<name>A0AA38THS0_9ASTR</name>